<evidence type="ECO:0000256" key="1">
    <source>
        <dbReference type="ARBA" id="ARBA00006129"/>
    </source>
</evidence>
<gene>
    <name evidence="4" type="ORF">AB0L03_09290</name>
</gene>
<proteinExistence type="inferred from homology"/>
<feature type="domain" description="Carbamoyltransferase" evidence="2">
    <location>
        <begin position="25"/>
        <end position="335"/>
    </location>
</feature>
<dbReference type="InterPro" id="IPR003696">
    <property type="entry name" value="Carbtransf_dom"/>
</dbReference>
<accession>A0ABV3IRA6</accession>
<dbReference type="Pfam" id="PF02543">
    <property type="entry name" value="Carbam_trans_N"/>
    <property type="match status" value="1"/>
</dbReference>
<dbReference type="PANTHER" id="PTHR34847:SF1">
    <property type="entry name" value="NODULATION PROTEIN U"/>
    <property type="match status" value="1"/>
</dbReference>
<dbReference type="PANTHER" id="PTHR34847">
    <property type="entry name" value="NODULATION PROTEIN U"/>
    <property type="match status" value="1"/>
</dbReference>
<comment type="similarity">
    <text evidence="1">Belongs to the NodU/CmcH family.</text>
</comment>
<dbReference type="EMBL" id="JBFASG010000006">
    <property type="protein sequence ID" value="MEV4923030.1"/>
    <property type="molecule type" value="Genomic_DNA"/>
</dbReference>
<evidence type="ECO:0000259" key="2">
    <source>
        <dbReference type="Pfam" id="PF02543"/>
    </source>
</evidence>
<dbReference type="InterPro" id="IPR038152">
    <property type="entry name" value="Carbam_trans_C_sf"/>
</dbReference>
<feature type="domain" description="Carbamoyltransferase C-terminal" evidence="3">
    <location>
        <begin position="396"/>
        <end position="569"/>
    </location>
</feature>
<evidence type="ECO:0000313" key="4">
    <source>
        <dbReference type="EMBL" id="MEV4923030.1"/>
    </source>
</evidence>
<dbReference type="Gene3D" id="3.30.420.40">
    <property type="match status" value="2"/>
</dbReference>
<dbReference type="Pfam" id="PF16861">
    <property type="entry name" value="Carbam_trans_C"/>
    <property type="match status" value="1"/>
</dbReference>
<dbReference type="SUPFAM" id="SSF53067">
    <property type="entry name" value="Actin-like ATPase domain"/>
    <property type="match status" value="1"/>
</dbReference>
<dbReference type="RefSeq" id="WP_366087442.1">
    <property type="nucleotide sequence ID" value="NZ_JBFASG010000006.1"/>
</dbReference>
<name>A0ABV3IRA6_9ACTN</name>
<dbReference type="Gene3D" id="3.90.870.20">
    <property type="entry name" value="Carbamoyltransferase, C-terminal domain"/>
    <property type="match status" value="1"/>
</dbReference>
<dbReference type="InterPro" id="IPR051338">
    <property type="entry name" value="NodU/CmcH_Carbamoyltrnsfr"/>
</dbReference>
<organism evidence="4 5">
    <name type="scientific">Streptomyces roseoverticillatus</name>
    <dbReference type="NCBI Taxonomy" id="66429"/>
    <lineage>
        <taxon>Bacteria</taxon>
        <taxon>Bacillati</taxon>
        <taxon>Actinomycetota</taxon>
        <taxon>Actinomycetes</taxon>
        <taxon>Kitasatosporales</taxon>
        <taxon>Streptomycetaceae</taxon>
        <taxon>Streptomyces</taxon>
    </lineage>
</organism>
<dbReference type="InterPro" id="IPR043129">
    <property type="entry name" value="ATPase_NBD"/>
</dbReference>
<sequence>MLVLGLTGHFSPEDVELAPDLGYGYAHDAAACLIRDGELIAAVEEERLNRVKKTTKFPLNAVRACLATAGVAPSQVDAVGHYVAEDFADLALGNVYVLNPRLPLRRSREIITGYLSGDLGIEVPSDRLLYSEHHVCHAMSSFIRSGMKEALVVVMDFRGEAHSTTIFRGRDERLERLATYNLDQSLGKFYENNIKLLGYRLGDEYKVMGLAPYGNPATYRGLFSSMYTLRDGGDFELRTDPGVFLLNGFVPRREGQEFTRQHRDFATGLQRALEELATHVIFHWAEHTGLAGLCFVGGVAHNSSLNGLLLRSGRFKEIFVHPVSHDAGAAEGAALSAAQQLGPSRPGAGRRFAQPRLRSAAVGPGLGTAREIEEQLAAWGELITYSRPADIVAESARLLAGGSVLGWAQGRSEYGPRALGNRSILADPRPAGNKQRINSMVKKREAYRPFAPVVTREAAAEYFDIPAETKADYEFMSFVVDVRESRRAELGAVTHIDGSARLQITDPDSNPRYHSLVRAFGELTGTPVLLNTSFNNNAEPIVQDVGDALTCFLTTGLDFLVVEDFLVRRRPGRALALDNLIPEFRPVARLVKRVRTTPARKRDVVHEIYLDVPYGARTEMSVDAFTVLEGVDGVRSLASLAAAVGGLDEGIRRELYRLWQGRFFLLRPGRP</sequence>
<reference evidence="4 5" key="1">
    <citation type="submission" date="2024-06" db="EMBL/GenBank/DDBJ databases">
        <title>The Natural Products Discovery Center: Release of the First 8490 Sequenced Strains for Exploring Actinobacteria Biosynthetic Diversity.</title>
        <authorList>
            <person name="Kalkreuter E."/>
            <person name="Kautsar S.A."/>
            <person name="Yang D."/>
            <person name="Bader C.D."/>
            <person name="Teijaro C.N."/>
            <person name="Fluegel L."/>
            <person name="Davis C.M."/>
            <person name="Simpson J.R."/>
            <person name="Lauterbach L."/>
            <person name="Steele A.D."/>
            <person name="Gui C."/>
            <person name="Meng S."/>
            <person name="Li G."/>
            <person name="Viehrig K."/>
            <person name="Ye F."/>
            <person name="Su P."/>
            <person name="Kiefer A.F."/>
            <person name="Nichols A."/>
            <person name="Cepeda A.J."/>
            <person name="Yan W."/>
            <person name="Fan B."/>
            <person name="Jiang Y."/>
            <person name="Adhikari A."/>
            <person name="Zheng C.-J."/>
            <person name="Schuster L."/>
            <person name="Cowan T.M."/>
            <person name="Smanski M.J."/>
            <person name="Chevrette M.G."/>
            <person name="De Carvalho L.P.S."/>
            <person name="Shen B."/>
        </authorList>
    </citation>
    <scope>NUCLEOTIDE SEQUENCE [LARGE SCALE GENOMIC DNA]</scope>
    <source>
        <strain evidence="4 5">NPDC053791</strain>
    </source>
</reference>
<dbReference type="Proteomes" id="UP001552479">
    <property type="component" value="Unassembled WGS sequence"/>
</dbReference>
<comment type="caution">
    <text evidence="4">The sequence shown here is derived from an EMBL/GenBank/DDBJ whole genome shotgun (WGS) entry which is preliminary data.</text>
</comment>
<evidence type="ECO:0000259" key="3">
    <source>
        <dbReference type="Pfam" id="PF16861"/>
    </source>
</evidence>
<dbReference type="InterPro" id="IPR031730">
    <property type="entry name" value="Carbam_trans_C"/>
</dbReference>
<keyword evidence="5" id="KW-1185">Reference proteome</keyword>
<evidence type="ECO:0000313" key="5">
    <source>
        <dbReference type="Proteomes" id="UP001552479"/>
    </source>
</evidence>
<protein>
    <submittedName>
        <fullName evidence="4">Carbamoyltransferase C-terminal domain-containing protein</fullName>
    </submittedName>
</protein>